<organism evidence="3 4">
    <name type="scientific">Solanum bulbocastanum</name>
    <name type="common">Wild potato</name>
    <dbReference type="NCBI Taxonomy" id="147425"/>
    <lineage>
        <taxon>Eukaryota</taxon>
        <taxon>Viridiplantae</taxon>
        <taxon>Streptophyta</taxon>
        <taxon>Embryophyta</taxon>
        <taxon>Tracheophyta</taxon>
        <taxon>Spermatophyta</taxon>
        <taxon>Magnoliopsida</taxon>
        <taxon>eudicotyledons</taxon>
        <taxon>Gunneridae</taxon>
        <taxon>Pentapetalae</taxon>
        <taxon>asterids</taxon>
        <taxon>lamiids</taxon>
        <taxon>Solanales</taxon>
        <taxon>Solanaceae</taxon>
        <taxon>Solanoideae</taxon>
        <taxon>Solaneae</taxon>
        <taxon>Solanum</taxon>
    </lineage>
</organism>
<dbReference type="InterPro" id="IPR015424">
    <property type="entry name" value="PyrdxlP-dep_Trfase"/>
</dbReference>
<proteinExistence type="predicted"/>
<gene>
    <name evidence="3" type="ORF">RDI58_024498</name>
</gene>
<accession>A0AAN8T034</accession>
<dbReference type="InterPro" id="IPR050478">
    <property type="entry name" value="Ethylene_sulfur-biosynth"/>
</dbReference>
<dbReference type="AlphaFoldDB" id="A0AAN8T034"/>
<dbReference type="GO" id="GO:0008483">
    <property type="term" value="F:transaminase activity"/>
    <property type="evidence" value="ECO:0007669"/>
    <property type="project" value="TreeGrafter"/>
</dbReference>
<name>A0AAN8T034_SOLBU</name>
<dbReference type="PANTHER" id="PTHR43795">
    <property type="entry name" value="BIFUNCTIONAL ASPARTATE AMINOTRANSFERASE AND GLUTAMATE/ASPARTATE-PREPHENATE AMINOTRANSFERASE-RELATED"/>
    <property type="match status" value="1"/>
</dbReference>
<dbReference type="InterPro" id="IPR006948">
    <property type="entry name" value="Alliinase_C"/>
</dbReference>
<dbReference type="Gene3D" id="3.40.640.10">
    <property type="entry name" value="Type I PLP-dependent aspartate aminotransferase-like (Major domain)"/>
    <property type="match status" value="1"/>
</dbReference>
<feature type="domain" description="Alliinase C-terminal" evidence="2">
    <location>
        <begin position="208"/>
        <end position="255"/>
    </location>
</feature>
<keyword evidence="4" id="KW-1185">Reference proteome</keyword>
<dbReference type="SUPFAM" id="SSF53383">
    <property type="entry name" value="PLP-dependent transferases"/>
    <property type="match status" value="1"/>
</dbReference>
<evidence type="ECO:0000259" key="2">
    <source>
        <dbReference type="Pfam" id="PF04864"/>
    </source>
</evidence>
<dbReference type="GO" id="GO:0016846">
    <property type="term" value="F:carbon-sulfur lyase activity"/>
    <property type="evidence" value="ECO:0007669"/>
    <property type="project" value="InterPro"/>
</dbReference>
<dbReference type="Proteomes" id="UP001371456">
    <property type="component" value="Unassembled WGS sequence"/>
</dbReference>
<protein>
    <recommendedName>
        <fullName evidence="2">Alliinase C-terminal domain-containing protein</fullName>
    </recommendedName>
</protein>
<dbReference type="PANTHER" id="PTHR43795:SF15">
    <property type="entry name" value="TRYPTOPHAN AMINOTRANSFERASE-RELATED PROTEIN 1"/>
    <property type="match status" value="1"/>
</dbReference>
<dbReference type="GO" id="GO:0006520">
    <property type="term" value="P:amino acid metabolic process"/>
    <property type="evidence" value="ECO:0007669"/>
    <property type="project" value="TreeGrafter"/>
</dbReference>
<comment type="caution">
    <text evidence="3">The sequence shown here is derived from an EMBL/GenBank/DDBJ whole genome shotgun (WGS) entry which is preliminary data.</text>
</comment>
<sequence>MVSKLEEQIKRLHNVVGNAIVDDHHIVVGTGSCQLMQAALYALSSADELEPISSYPEVTNFVKSGLHKWAGDARTFEKNRPYIEFITSPNNPDGVISDPVVNGDQGKLIYDLTYYWPQYTAITSIANHDIMLFTIFKCIGQSGSRIVKSKSQNQAHQQLFLALNWALVKDKEVTMKMTNFMDISTVGVSKEAQLRAAKILEVVSGGDKEDCEKLLKEHKIYTRIGRRFGSDSKNVSISMLSRDEDFNIFRKRLMAIQGSTNRN</sequence>
<keyword evidence="1" id="KW-0663">Pyridoxal phosphate</keyword>
<reference evidence="3 4" key="1">
    <citation type="submission" date="2024-02" db="EMBL/GenBank/DDBJ databases">
        <title>de novo genome assembly of Solanum bulbocastanum strain 11H21.</title>
        <authorList>
            <person name="Hosaka A.J."/>
        </authorList>
    </citation>
    <scope>NUCLEOTIDE SEQUENCE [LARGE SCALE GENOMIC DNA]</scope>
    <source>
        <tissue evidence="3">Young leaves</tissue>
    </source>
</reference>
<evidence type="ECO:0000313" key="3">
    <source>
        <dbReference type="EMBL" id="KAK6777780.1"/>
    </source>
</evidence>
<dbReference type="EMBL" id="JBANQN010000010">
    <property type="protein sequence ID" value="KAK6777780.1"/>
    <property type="molecule type" value="Genomic_DNA"/>
</dbReference>
<dbReference type="InterPro" id="IPR015421">
    <property type="entry name" value="PyrdxlP-dep_Trfase_major"/>
</dbReference>
<feature type="domain" description="Alliinase C-terminal" evidence="2">
    <location>
        <begin position="3"/>
        <end position="204"/>
    </location>
</feature>
<evidence type="ECO:0000313" key="4">
    <source>
        <dbReference type="Proteomes" id="UP001371456"/>
    </source>
</evidence>
<evidence type="ECO:0000256" key="1">
    <source>
        <dbReference type="ARBA" id="ARBA00022898"/>
    </source>
</evidence>
<dbReference type="Pfam" id="PF04864">
    <property type="entry name" value="Alliinase_C"/>
    <property type="match status" value="2"/>
</dbReference>